<evidence type="ECO:0000313" key="2">
    <source>
        <dbReference type="Proteomes" id="UP000179179"/>
    </source>
</evidence>
<name>A0A1F7ZTN4_9EURO</name>
<keyword evidence="2" id="KW-1185">Reference proteome</keyword>
<dbReference type="EMBL" id="LYCR01000082">
    <property type="protein sequence ID" value="OGM42813.1"/>
    <property type="molecule type" value="Genomic_DNA"/>
</dbReference>
<sequence>MTNSTSQRHPLDIYPSDDVVLEVYTSLRAVIELINEYLGSFLTGGEQYIAFTQVSDADLLDFEKWRACNCPRTFLVRVFPAHNTLVIKFKSPLCKRVSEAMHHRFYIRKYQQHQGLTADILSHVGPTIYTMRNGLQLEAEQAYIPLANRRPDSYPSLVLEFGDTASLDALRVDACLWLENTSGFTHLVLVVAFSADEIVFECWEHRDGFAECTHEVSVEYASGRVRHAPLSIPLELILDEMPGIPGITEDATIVFSDDDLVNFMQETIHSETA</sequence>
<evidence type="ECO:0000313" key="1">
    <source>
        <dbReference type="EMBL" id="OGM42813.1"/>
    </source>
</evidence>
<dbReference type="OrthoDB" id="76567at2759"/>
<comment type="caution">
    <text evidence="1">The sequence shown here is derived from an EMBL/GenBank/DDBJ whole genome shotgun (WGS) entry which is preliminary data.</text>
</comment>
<protein>
    <submittedName>
        <fullName evidence="1">Uncharacterized protein</fullName>
    </submittedName>
</protein>
<organism evidence="1 2">
    <name type="scientific">Aspergillus bombycis</name>
    <dbReference type="NCBI Taxonomy" id="109264"/>
    <lineage>
        <taxon>Eukaryota</taxon>
        <taxon>Fungi</taxon>
        <taxon>Dikarya</taxon>
        <taxon>Ascomycota</taxon>
        <taxon>Pezizomycotina</taxon>
        <taxon>Eurotiomycetes</taxon>
        <taxon>Eurotiomycetidae</taxon>
        <taxon>Eurotiales</taxon>
        <taxon>Aspergillaceae</taxon>
        <taxon>Aspergillus</taxon>
    </lineage>
</organism>
<accession>A0A1F7ZTN4</accession>
<dbReference type="AlphaFoldDB" id="A0A1F7ZTN4"/>
<gene>
    <name evidence="1" type="ORF">ABOM_009020</name>
</gene>
<dbReference type="GeneID" id="34452410"/>
<dbReference type="RefSeq" id="XP_022386530.1">
    <property type="nucleotide sequence ID" value="XM_022536148.1"/>
</dbReference>
<dbReference type="Proteomes" id="UP000179179">
    <property type="component" value="Unassembled WGS sequence"/>
</dbReference>
<proteinExistence type="predicted"/>
<reference evidence="1 2" key="1">
    <citation type="journal article" date="2016" name="Genome Biol. Evol.">
        <title>Draft genome sequence of an aflatoxigenic Aspergillus species, A. bombycis.</title>
        <authorList>
            <person name="Moore G.G."/>
            <person name="Mack B.M."/>
            <person name="Beltz S.B."/>
            <person name="Gilbert M.K."/>
        </authorList>
    </citation>
    <scope>NUCLEOTIDE SEQUENCE [LARGE SCALE GENOMIC DNA]</scope>
    <source>
        <strain evidence="2">NRRL 26010</strain>
    </source>
</reference>